<dbReference type="Gene3D" id="1.10.443.10">
    <property type="entry name" value="Intergrase catalytic core"/>
    <property type="match status" value="1"/>
</dbReference>
<evidence type="ECO:0000259" key="6">
    <source>
        <dbReference type="PROSITE" id="PS51898"/>
    </source>
</evidence>
<feature type="domain" description="Tyr recombinase" evidence="6">
    <location>
        <begin position="110"/>
        <end position="284"/>
    </location>
</feature>
<evidence type="ECO:0000256" key="4">
    <source>
        <dbReference type="PROSITE-ProRule" id="PRU01248"/>
    </source>
</evidence>
<dbReference type="InterPro" id="IPR011010">
    <property type="entry name" value="DNA_brk_join_enz"/>
</dbReference>
<dbReference type="Pfam" id="PF02899">
    <property type="entry name" value="Phage_int_SAM_1"/>
    <property type="match status" value="1"/>
</dbReference>
<feature type="coiled-coil region" evidence="5">
    <location>
        <begin position="8"/>
        <end position="35"/>
    </location>
</feature>
<dbReference type="GO" id="GO:0015074">
    <property type="term" value="P:DNA integration"/>
    <property type="evidence" value="ECO:0007669"/>
    <property type="project" value="UniProtKB-KW"/>
</dbReference>
<dbReference type="AlphaFoldDB" id="A0A2N0ZFB9"/>
<keyword evidence="2 4" id="KW-0238">DNA-binding</keyword>
<protein>
    <submittedName>
        <fullName evidence="8">Recombinase XerC</fullName>
    </submittedName>
</protein>
<dbReference type="PROSITE" id="PS51898">
    <property type="entry name" value="TYR_RECOMBINASE"/>
    <property type="match status" value="1"/>
</dbReference>
<dbReference type="InterPro" id="IPR013762">
    <property type="entry name" value="Integrase-like_cat_sf"/>
</dbReference>
<sequence length="290" mass="33435">MESNKMLIEEFIFQLRKAENTKKAYQRDLEVFNQYLSKVNISMDDLTQQTVQLFISSLENGSVKNTKGTRYSPSSINRIFAAICMYCDYSNQRKCVKEIDINKPSHISKQAPKSIEIEDIEKIRLMVANSKKASSQRDLAIVDMLMLTGIRVGELVNLIKDDIEYSKRDKLYYIHINASKGDRARVIPINKDKFKYISRYIDSRNDESEYVFISNRQSQLTTRSIQLMLKEFDITPHMLRHSFATRLARTGNDLSMVADLCGHSITVAQRYTTPTDKQKAEAIAKAFTLD</sequence>
<evidence type="ECO:0000256" key="5">
    <source>
        <dbReference type="SAM" id="Coils"/>
    </source>
</evidence>
<evidence type="ECO:0000256" key="1">
    <source>
        <dbReference type="ARBA" id="ARBA00022908"/>
    </source>
</evidence>
<keyword evidence="9" id="KW-1185">Reference proteome</keyword>
<keyword evidence="5" id="KW-0175">Coiled coil</keyword>
<dbReference type="GO" id="GO:0003677">
    <property type="term" value="F:DNA binding"/>
    <property type="evidence" value="ECO:0007669"/>
    <property type="project" value="UniProtKB-UniRule"/>
</dbReference>
<dbReference type="Gene3D" id="1.10.150.130">
    <property type="match status" value="1"/>
</dbReference>
<dbReference type="RefSeq" id="WP_066196440.1">
    <property type="nucleotide sequence ID" value="NZ_JARMMB010000009.1"/>
</dbReference>
<gene>
    <name evidence="8" type="ORF">CWS20_15255</name>
</gene>
<dbReference type="InterPro" id="IPR010998">
    <property type="entry name" value="Integrase_recombinase_N"/>
</dbReference>
<accession>A0A2N0ZFB9</accession>
<name>A0A2N0ZFB9_9BACI</name>
<dbReference type="PANTHER" id="PTHR30349">
    <property type="entry name" value="PHAGE INTEGRASE-RELATED"/>
    <property type="match status" value="1"/>
</dbReference>
<evidence type="ECO:0000313" key="9">
    <source>
        <dbReference type="Proteomes" id="UP000233343"/>
    </source>
</evidence>
<dbReference type="InterPro" id="IPR002104">
    <property type="entry name" value="Integrase_catalytic"/>
</dbReference>
<feature type="domain" description="Core-binding (CB)" evidence="7">
    <location>
        <begin position="2"/>
        <end position="91"/>
    </location>
</feature>
<evidence type="ECO:0000256" key="2">
    <source>
        <dbReference type="ARBA" id="ARBA00023125"/>
    </source>
</evidence>
<comment type="caution">
    <text evidence="8">The sequence shown here is derived from an EMBL/GenBank/DDBJ whole genome shotgun (WGS) entry which is preliminary data.</text>
</comment>
<dbReference type="Proteomes" id="UP000233343">
    <property type="component" value="Unassembled WGS sequence"/>
</dbReference>
<dbReference type="SUPFAM" id="SSF56349">
    <property type="entry name" value="DNA breaking-rejoining enzymes"/>
    <property type="match status" value="1"/>
</dbReference>
<dbReference type="InterPro" id="IPR004107">
    <property type="entry name" value="Integrase_SAM-like_N"/>
</dbReference>
<evidence type="ECO:0000313" key="8">
    <source>
        <dbReference type="EMBL" id="PKG28198.1"/>
    </source>
</evidence>
<dbReference type="GO" id="GO:0006310">
    <property type="term" value="P:DNA recombination"/>
    <property type="evidence" value="ECO:0007669"/>
    <property type="project" value="UniProtKB-KW"/>
</dbReference>
<dbReference type="Pfam" id="PF00589">
    <property type="entry name" value="Phage_integrase"/>
    <property type="match status" value="1"/>
</dbReference>
<organism evidence="8 9">
    <name type="scientific">Cytobacillus horneckiae</name>
    <dbReference type="NCBI Taxonomy" id="549687"/>
    <lineage>
        <taxon>Bacteria</taxon>
        <taxon>Bacillati</taxon>
        <taxon>Bacillota</taxon>
        <taxon>Bacilli</taxon>
        <taxon>Bacillales</taxon>
        <taxon>Bacillaceae</taxon>
        <taxon>Cytobacillus</taxon>
    </lineage>
</organism>
<evidence type="ECO:0000259" key="7">
    <source>
        <dbReference type="PROSITE" id="PS51900"/>
    </source>
</evidence>
<keyword evidence="3" id="KW-0233">DNA recombination</keyword>
<dbReference type="PROSITE" id="PS51900">
    <property type="entry name" value="CB"/>
    <property type="match status" value="1"/>
</dbReference>
<dbReference type="PANTHER" id="PTHR30349:SF81">
    <property type="entry name" value="TYROSINE RECOMBINASE XERC"/>
    <property type="match status" value="1"/>
</dbReference>
<reference evidence="8 9" key="1">
    <citation type="journal article" date="2010" name="Int. J. Syst. Evol. Microbiol.">
        <title>Bacillus horneckiae sp. nov., isolated from a spacecraft-assembly clean room.</title>
        <authorList>
            <person name="Vaishampayan P."/>
            <person name="Probst A."/>
            <person name="Krishnamurthi S."/>
            <person name="Ghosh S."/>
            <person name="Osman S."/>
            <person name="McDowall A."/>
            <person name="Ruckmani A."/>
            <person name="Mayilraj S."/>
            <person name="Venkateswaran K."/>
        </authorList>
    </citation>
    <scope>NUCLEOTIDE SEQUENCE [LARGE SCALE GENOMIC DNA]</scope>
    <source>
        <strain evidence="9">1PO1SC</strain>
    </source>
</reference>
<keyword evidence="1" id="KW-0229">DNA integration</keyword>
<evidence type="ECO:0000256" key="3">
    <source>
        <dbReference type="ARBA" id="ARBA00023172"/>
    </source>
</evidence>
<dbReference type="InterPro" id="IPR050090">
    <property type="entry name" value="Tyrosine_recombinase_XerCD"/>
</dbReference>
<dbReference type="EMBL" id="PISD01000031">
    <property type="protein sequence ID" value="PKG28198.1"/>
    <property type="molecule type" value="Genomic_DNA"/>
</dbReference>
<proteinExistence type="predicted"/>
<dbReference type="InterPro" id="IPR044068">
    <property type="entry name" value="CB"/>
</dbReference>